<evidence type="ECO:0000313" key="1">
    <source>
        <dbReference type="EMBL" id="MPN21166.1"/>
    </source>
</evidence>
<gene>
    <name evidence="1" type="ORF">SDC9_168545</name>
</gene>
<sequence length="113" mass="12740">MNIEIYQLCEILAALPFNIALELYIDRFRRKQDIVALVDSFSCLKLGVLEKQGSGVQAAAGCINFLAAYRYLGIHPDKVGVRYIRKRYDSLLRCRRIVVAVNTDGVLINHIGV</sequence>
<dbReference type="AlphaFoldDB" id="A0A645G4V6"/>
<proteinExistence type="predicted"/>
<accession>A0A645G4V6</accession>
<dbReference type="EMBL" id="VSSQ01069082">
    <property type="protein sequence ID" value="MPN21166.1"/>
    <property type="molecule type" value="Genomic_DNA"/>
</dbReference>
<name>A0A645G4V6_9ZZZZ</name>
<protein>
    <submittedName>
        <fullName evidence="1">Uncharacterized protein</fullName>
    </submittedName>
</protein>
<organism evidence="1">
    <name type="scientific">bioreactor metagenome</name>
    <dbReference type="NCBI Taxonomy" id="1076179"/>
    <lineage>
        <taxon>unclassified sequences</taxon>
        <taxon>metagenomes</taxon>
        <taxon>ecological metagenomes</taxon>
    </lineage>
</organism>
<reference evidence="1" key="1">
    <citation type="submission" date="2019-08" db="EMBL/GenBank/DDBJ databases">
        <authorList>
            <person name="Kucharzyk K."/>
            <person name="Murdoch R.W."/>
            <person name="Higgins S."/>
            <person name="Loffler F."/>
        </authorList>
    </citation>
    <scope>NUCLEOTIDE SEQUENCE</scope>
</reference>
<comment type="caution">
    <text evidence="1">The sequence shown here is derived from an EMBL/GenBank/DDBJ whole genome shotgun (WGS) entry which is preliminary data.</text>
</comment>